<feature type="region of interest" description="Disordered" evidence="1">
    <location>
        <begin position="1"/>
        <end position="32"/>
    </location>
</feature>
<evidence type="ECO:0000313" key="3">
    <source>
        <dbReference type="EMBL" id="SUA81164.1"/>
    </source>
</evidence>
<feature type="domain" description="DUF5753" evidence="2">
    <location>
        <begin position="62"/>
        <end position="127"/>
    </location>
</feature>
<evidence type="ECO:0000259" key="2">
    <source>
        <dbReference type="Pfam" id="PF19054"/>
    </source>
</evidence>
<feature type="compositionally biased region" description="Basic and acidic residues" evidence="1">
    <location>
        <begin position="22"/>
        <end position="32"/>
    </location>
</feature>
<organism evidence="3 4">
    <name type="scientific">Nocardia otitidiscaviarum</name>
    <dbReference type="NCBI Taxonomy" id="1823"/>
    <lineage>
        <taxon>Bacteria</taxon>
        <taxon>Bacillati</taxon>
        <taxon>Actinomycetota</taxon>
        <taxon>Actinomycetes</taxon>
        <taxon>Mycobacteriales</taxon>
        <taxon>Nocardiaceae</taxon>
        <taxon>Nocardia</taxon>
    </lineage>
</organism>
<gene>
    <name evidence="3" type="ORF">NCTC1934_04639</name>
</gene>
<dbReference type="Pfam" id="PF19054">
    <property type="entry name" value="DUF5753"/>
    <property type="match status" value="1"/>
</dbReference>
<proteinExistence type="predicted"/>
<accession>A0A378YVN6</accession>
<evidence type="ECO:0000256" key="1">
    <source>
        <dbReference type="SAM" id="MobiDB-lite"/>
    </source>
</evidence>
<dbReference type="InterPro" id="IPR043917">
    <property type="entry name" value="DUF5753"/>
</dbReference>
<keyword evidence="4" id="KW-1185">Reference proteome</keyword>
<reference evidence="3 4" key="1">
    <citation type="submission" date="2018-06" db="EMBL/GenBank/DDBJ databases">
        <authorList>
            <consortium name="Pathogen Informatics"/>
            <person name="Doyle S."/>
        </authorList>
    </citation>
    <scope>NUCLEOTIDE SEQUENCE [LARGE SCALE GENOMIC DNA]</scope>
    <source>
        <strain evidence="3 4">NCTC1934</strain>
    </source>
</reference>
<evidence type="ECO:0000313" key="4">
    <source>
        <dbReference type="Proteomes" id="UP000255467"/>
    </source>
</evidence>
<dbReference type="AlphaFoldDB" id="A0A378YVN6"/>
<protein>
    <recommendedName>
        <fullName evidence="2">DUF5753 domain-containing protein</fullName>
    </recommendedName>
</protein>
<name>A0A378YVN6_9NOCA</name>
<dbReference type="Proteomes" id="UP000255467">
    <property type="component" value="Unassembled WGS sequence"/>
</dbReference>
<sequence length="134" mass="14504">MGGGDVADLGVGQNDSAGGGQLDDRVVDSHPDGENIRVEVSGSCRTCRFGSCHTVWGSYLGLIAQSFILLEFPPLQQRGLVEPPIVFVELREGSLFLEETAVIERYRAAIADISRVALDETASRRLVLDLAKEM</sequence>
<dbReference type="EMBL" id="UGRY01000002">
    <property type="protein sequence ID" value="SUA81164.1"/>
    <property type="molecule type" value="Genomic_DNA"/>
</dbReference>